<accession>A0A409Y6X1</accession>
<reference evidence="3 4" key="1">
    <citation type="journal article" date="2018" name="Evol. Lett.">
        <title>Horizontal gene cluster transfer increased hallucinogenic mushroom diversity.</title>
        <authorList>
            <person name="Reynolds H.T."/>
            <person name="Vijayakumar V."/>
            <person name="Gluck-Thaler E."/>
            <person name="Korotkin H.B."/>
            <person name="Matheny P.B."/>
            <person name="Slot J.C."/>
        </authorList>
    </citation>
    <scope>NUCLEOTIDE SEQUENCE [LARGE SCALE GENOMIC DNA]</scope>
    <source>
        <strain evidence="3 4">2629</strain>
    </source>
</reference>
<evidence type="ECO:0000313" key="4">
    <source>
        <dbReference type="Proteomes" id="UP000284842"/>
    </source>
</evidence>
<feature type="region of interest" description="Disordered" evidence="1">
    <location>
        <begin position="1"/>
        <end position="22"/>
    </location>
</feature>
<feature type="compositionally biased region" description="Low complexity" evidence="1">
    <location>
        <begin position="319"/>
        <end position="333"/>
    </location>
</feature>
<organism evidence="3 4">
    <name type="scientific">Panaeolus cyanescens</name>
    <dbReference type="NCBI Taxonomy" id="181874"/>
    <lineage>
        <taxon>Eukaryota</taxon>
        <taxon>Fungi</taxon>
        <taxon>Dikarya</taxon>
        <taxon>Basidiomycota</taxon>
        <taxon>Agaricomycotina</taxon>
        <taxon>Agaricomycetes</taxon>
        <taxon>Agaricomycetidae</taxon>
        <taxon>Agaricales</taxon>
        <taxon>Agaricineae</taxon>
        <taxon>Galeropsidaceae</taxon>
        <taxon>Panaeolus</taxon>
    </lineage>
</organism>
<comment type="caution">
    <text evidence="3">The sequence shown here is derived from an EMBL/GenBank/DDBJ whole genome shotgun (WGS) entry which is preliminary data.</text>
</comment>
<proteinExistence type="predicted"/>
<feature type="compositionally biased region" description="Low complexity" evidence="1">
    <location>
        <begin position="478"/>
        <end position="490"/>
    </location>
</feature>
<protein>
    <submittedName>
        <fullName evidence="3">Uncharacterized protein</fullName>
    </submittedName>
</protein>
<dbReference type="Proteomes" id="UP000284842">
    <property type="component" value="Unassembled WGS sequence"/>
</dbReference>
<keyword evidence="2" id="KW-0472">Membrane</keyword>
<dbReference type="AlphaFoldDB" id="A0A409Y6X1"/>
<sequence length="645" mass="70992">MKDIVRRARSSSGAHTPADTPRKSLFSSVKLSTLLQRQDSEAAPVTDKPVILTLKLSSRTFLDSTIREDPSNEILYQAKTVDTATTLTRVNQRDDPVKIASVKWPRTLPTKVKGKGFSDGVFIQMKDEIWYGGETMLKPTPNSSSRRFYIPNYSQPLKWKQYGSVYWCTTAAVKGPVAILEPCKDISPTRLKVFETLHDKYDNRSLTSYHGVSLLLLDYLLVTSMLLITDLQDWMLLLKPADQPRPRTAQMSSQESSSSMPELSSASTNQWRKLMYGEPLFPKISSETRSRISGISSSTTPSTSAFPDTPPSAGIRLPSISSDYDQSSSTKSTPAVRTKYAASTIAGFSNDRDDAFSFNEPRSRSPPLHYRRPATSASTSRVDSSYYVSSLEPPVPPLPAQFAGSSSLGNGTSQPSTPVMSSFRSSGHSIPPPESLMPRRRSSPLVDFAQMNISENTSPAESQDSHSVARARNRLSRSDSINSSISTASRPGTSRRRPLPQPPPLPPLEASSSHTVRRIHSSHQLVVKPALPRDLTSPPRPQRSLPQTPNDVLEHSIIGTSHSQMYVNVDVAASHQPYVVKPVPDDPILRWADSINNPERDSPTSSAPQTAVYDMPPPAYNTINFSRKPEEHGPSINPEMGNNPP</sequence>
<dbReference type="OrthoDB" id="3270497at2759"/>
<feature type="compositionally biased region" description="Polar residues" evidence="1">
    <location>
        <begin position="403"/>
        <end position="428"/>
    </location>
</feature>
<keyword evidence="2" id="KW-1133">Transmembrane helix</keyword>
<keyword evidence="4" id="KW-1185">Reference proteome</keyword>
<dbReference type="EMBL" id="NHTK01001378">
    <property type="protein sequence ID" value="PPQ98703.1"/>
    <property type="molecule type" value="Genomic_DNA"/>
</dbReference>
<feature type="region of interest" description="Disordered" evidence="1">
    <location>
        <begin position="455"/>
        <end position="549"/>
    </location>
</feature>
<feature type="compositionally biased region" description="Polar residues" evidence="1">
    <location>
        <begin position="455"/>
        <end position="466"/>
    </location>
</feature>
<evidence type="ECO:0000256" key="2">
    <source>
        <dbReference type="SAM" id="Phobius"/>
    </source>
</evidence>
<feature type="transmembrane region" description="Helical" evidence="2">
    <location>
        <begin position="209"/>
        <end position="228"/>
    </location>
</feature>
<feature type="compositionally biased region" description="Low complexity" evidence="1">
    <location>
        <begin position="287"/>
        <end position="307"/>
    </location>
</feature>
<feature type="region of interest" description="Disordered" evidence="1">
    <location>
        <begin position="245"/>
        <end position="264"/>
    </location>
</feature>
<evidence type="ECO:0000256" key="1">
    <source>
        <dbReference type="SAM" id="MobiDB-lite"/>
    </source>
</evidence>
<feature type="region of interest" description="Disordered" evidence="1">
    <location>
        <begin position="592"/>
        <end position="645"/>
    </location>
</feature>
<feature type="region of interest" description="Disordered" evidence="1">
    <location>
        <begin position="287"/>
        <end position="337"/>
    </location>
</feature>
<name>A0A409Y6X1_9AGAR</name>
<dbReference type="InParanoid" id="A0A409Y6X1"/>
<feature type="region of interest" description="Disordered" evidence="1">
    <location>
        <begin position="351"/>
        <end position="440"/>
    </location>
</feature>
<gene>
    <name evidence="3" type="ORF">CVT24_003411</name>
</gene>
<evidence type="ECO:0000313" key="3">
    <source>
        <dbReference type="EMBL" id="PPQ98703.1"/>
    </source>
</evidence>
<feature type="compositionally biased region" description="Low complexity" evidence="1">
    <location>
        <begin position="249"/>
        <end position="264"/>
    </location>
</feature>
<keyword evidence="2" id="KW-0812">Transmembrane</keyword>